<reference evidence="3 4" key="1">
    <citation type="journal article" date="2018" name="Biotechnol. Biofuels">
        <title>Integrative visual omics of the white-rot fungus Polyporus brumalis exposes the biotechnological potential of its oxidative enzymes for delignifying raw plant biomass.</title>
        <authorList>
            <person name="Miyauchi S."/>
            <person name="Rancon A."/>
            <person name="Drula E."/>
            <person name="Hage H."/>
            <person name="Chaduli D."/>
            <person name="Favel A."/>
            <person name="Grisel S."/>
            <person name="Henrissat B."/>
            <person name="Herpoel-Gimbert I."/>
            <person name="Ruiz-Duenas F.J."/>
            <person name="Chevret D."/>
            <person name="Hainaut M."/>
            <person name="Lin J."/>
            <person name="Wang M."/>
            <person name="Pangilinan J."/>
            <person name="Lipzen A."/>
            <person name="Lesage-Meessen L."/>
            <person name="Navarro D."/>
            <person name="Riley R."/>
            <person name="Grigoriev I.V."/>
            <person name="Zhou S."/>
            <person name="Raouche S."/>
            <person name="Rosso M.N."/>
        </authorList>
    </citation>
    <scope>NUCLEOTIDE SEQUENCE [LARGE SCALE GENOMIC DNA]</scope>
    <source>
        <strain evidence="3 4">BRFM 1820</strain>
    </source>
</reference>
<dbReference type="OrthoDB" id="2756573at2759"/>
<dbReference type="AlphaFoldDB" id="A0A371DFI5"/>
<feature type="compositionally biased region" description="Basic and acidic residues" evidence="1">
    <location>
        <begin position="134"/>
        <end position="146"/>
    </location>
</feature>
<gene>
    <name evidence="3" type="ORF">OH76DRAFT_321408</name>
</gene>
<feature type="region of interest" description="Disordered" evidence="1">
    <location>
        <begin position="115"/>
        <end position="159"/>
    </location>
</feature>
<keyword evidence="2" id="KW-0472">Membrane</keyword>
<name>A0A371DFI5_9APHY</name>
<feature type="transmembrane region" description="Helical" evidence="2">
    <location>
        <begin position="31"/>
        <end position="51"/>
    </location>
</feature>
<evidence type="ECO:0000256" key="2">
    <source>
        <dbReference type="SAM" id="Phobius"/>
    </source>
</evidence>
<dbReference type="Proteomes" id="UP000256964">
    <property type="component" value="Unassembled WGS sequence"/>
</dbReference>
<dbReference type="EMBL" id="KZ857395">
    <property type="protein sequence ID" value="RDX51273.1"/>
    <property type="molecule type" value="Genomic_DNA"/>
</dbReference>
<keyword evidence="2" id="KW-0812">Transmembrane</keyword>
<feature type="compositionally biased region" description="Low complexity" evidence="1">
    <location>
        <begin position="148"/>
        <end position="159"/>
    </location>
</feature>
<keyword evidence="4" id="KW-1185">Reference proteome</keyword>
<protein>
    <submittedName>
        <fullName evidence="3">Uncharacterized protein</fullName>
    </submittedName>
</protein>
<sequence>MSSSVAVSLCRIGAHVSKTCGLLIICTCKGAIYFGVLLLLNVLHVVLSVLATTGTVSGELENFSAFTAPLTTILASRFLLELQEANKMVIKGVDPDDPLHTSRGPYDTNRPSFISSLGPFNNPDLSAPCDDESEWRLGSRSGREEEGGAQTATSSSAAA</sequence>
<evidence type="ECO:0000313" key="4">
    <source>
        <dbReference type="Proteomes" id="UP000256964"/>
    </source>
</evidence>
<proteinExistence type="predicted"/>
<evidence type="ECO:0000313" key="3">
    <source>
        <dbReference type="EMBL" id="RDX51273.1"/>
    </source>
</evidence>
<evidence type="ECO:0000256" key="1">
    <source>
        <dbReference type="SAM" id="MobiDB-lite"/>
    </source>
</evidence>
<keyword evidence="2" id="KW-1133">Transmembrane helix</keyword>
<feature type="transmembrane region" description="Helical" evidence="2">
    <location>
        <begin position="63"/>
        <end position="80"/>
    </location>
</feature>
<organism evidence="3 4">
    <name type="scientific">Lentinus brumalis</name>
    <dbReference type="NCBI Taxonomy" id="2498619"/>
    <lineage>
        <taxon>Eukaryota</taxon>
        <taxon>Fungi</taxon>
        <taxon>Dikarya</taxon>
        <taxon>Basidiomycota</taxon>
        <taxon>Agaricomycotina</taxon>
        <taxon>Agaricomycetes</taxon>
        <taxon>Polyporales</taxon>
        <taxon>Polyporaceae</taxon>
        <taxon>Lentinus</taxon>
    </lineage>
</organism>
<accession>A0A371DFI5</accession>